<evidence type="ECO:0000313" key="7">
    <source>
        <dbReference type="EMBL" id="NJP47231.1"/>
    </source>
</evidence>
<keyword evidence="8" id="KW-1185">Reference proteome</keyword>
<comment type="caution">
    <text evidence="7">The sequence shown here is derived from an EMBL/GenBank/DDBJ whole genome shotgun (WGS) entry which is preliminary data.</text>
</comment>
<dbReference type="InterPro" id="IPR036271">
    <property type="entry name" value="Tet_transcr_reg_TetR-rel_C_sf"/>
</dbReference>
<dbReference type="PRINTS" id="PR00455">
    <property type="entry name" value="HTHTETR"/>
</dbReference>
<dbReference type="SUPFAM" id="SSF46689">
    <property type="entry name" value="Homeodomain-like"/>
    <property type="match status" value="1"/>
</dbReference>
<dbReference type="EMBL" id="JAATEJ010000028">
    <property type="protein sequence ID" value="NJP47231.1"/>
    <property type="molecule type" value="Genomic_DNA"/>
</dbReference>
<gene>
    <name evidence="7" type="ORF">HCN08_28075</name>
</gene>
<name>A0ABX0ZXG2_9ACTN</name>
<keyword evidence="1" id="KW-0805">Transcription regulation</keyword>
<reference evidence="7 8" key="1">
    <citation type="submission" date="2020-03" db="EMBL/GenBank/DDBJ databases">
        <title>WGS of actinomycetes isolated from Thailand.</title>
        <authorList>
            <person name="Thawai C."/>
        </authorList>
    </citation>
    <scope>NUCLEOTIDE SEQUENCE [LARGE SCALE GENOMIC DNA]</scope>
    <source>
        <strain evidence="7 8">PRB2-1</strain>
    </source>
</reference>
<feature type="DNA-binding region" description="H-T-H motif" evidence="4">
    <location>
        <begin position="93"/>
        <end position="112"/>
    </location>
</feature>
<dbReference type="PROSITE" id="PS50977">
    <property type="entry name" value="HTH_TETR_2"/>
    <property type="match status" value="1"/>
</dbReference>
<keyword evidence="2 4" id="KW-0238">DNA-binding</keyword>
<dbReference type="InterPro" id="IPR050109">
    <property type="entry name" value="HTH-type_TetR-like_transc_reg"/>
</dbReference>
<feature type="compositionally biased region" description="Basic and acidic residues" evidence="5">
    <location>
        <begin position="1"/>
        <end position="12"/>
    </location>
</feature>
<protein>
    <submittedName>
        <fullName evidence="7">TetR/AcrR family transcriptional regulator</fullName>
    </submittedName>
</protein>
<dbReference type="PANTHER" id="PTHR30055">
    <property type="entry name" value="HTH-TYPE TRANSCRIPTIONAL REGULATOR RUTR"/>
    <property type="match status" value="1"/>
</dbReference>
<evidence type="ECO:0000256" key="3">
    <source>
        <dbReference type="ARBA" id="ARBA00023163"/>
    </source>
</evidence>
<feature type="domain" description="HTH tetR-type" evidence="6">
    <location>
        <begin position="71"/>
        <end position="130"/>
    </location>
</feature>
<proteinExistence type="predicted"/>
<dbReference type="InterPro" id="IPR001647">
    <property type="entry name" value="HTH_TetR"/>
</dbReference>
<organism evidence="7 8">
    <name type="scientific">Actinacidiphila epipremni</name>
    <dbReference type="NCBI Taxonomy" id="2053013"/>
    <lineage>
        <taxon>Bacteria</taxon>
        <taxon>Bacillati</taxon>
        <taxon>Actinomycetota</taxon>
        <taxon>Actinomycetes</taxon>
        <taxon>Kitasatosporales</taxon>
        <taxon>Streptomycetaceae</taxon>
        <taxon>Actinacidiphila</taxon>
    </lineage>
</organism>
<dbReference type="InterPro" id="IPR009057">
    <property type="entry name" value="Homeodomain-like_sf"/>
</dbReference>
<dbReference type="PANTHER" id="PTHR30055:SF234">
    <property type="entry name" value="HTH-TYPE TRANSCRIPTIONAL REGULATOR BETI"/>
    <property type="match status" value="1"/>
</dbReference>
<accession>A0ABX0ZXG2</accession>
<evidence type="ECO:0000256" key="2">
    <source>
        <dbReference type="ARBA" id="ARBA00023125"/>
    </source>
</evidence>
<dbReference type="InterPro" id="IPR049445">
    <property type="entry name" value="TetR_SbtR-like_C"/>
</dbReference>
<dbReference type="Gene3D" id="1.10.357.10">
    <property type="entry name" value="Tetracycline Repressor, domain 2"/>
    <property type="match status" value="1"/>
</dbReference>
<evidence type="ECO:0000313" key="8">
    <source>
        <dbReference type="Proteomes" id="UP000734511"/>
    </source>
</evidence>
<evidence type="ECO:0000259" key="6">
    <source>
        <dbReference type="PROSITE" id="PS50977"/>
    </source>
</evidence>
<dbReference type="RefSeq" id="WP_167986074.1">
    <property type="nucleotide sequence ID" value="NZ_JAATEJ010000028.1"/>
</dbReference>
<sequence length="273" mass="28804">MTGHARTRDRAPEPAAPHTRTPPDQPPVPPGESPGEPRGTSASYGGSHGDPHDASCREHGAPARPLRRDALRNHQLVVAAAREVFSEFGTDASMEQIASAAGVGVGTVYRRFPNKEALVDEIAGEMLRELSEVARRSLAQPDGSGLEVFLRVIGRSLAEHRGYADKLVGHKASCVELLRDRVAQLLVQAQACGRVAPGVELGDVMALIWGLRGIVETAGAVVPDAWQRHLDIQLAGLRSVAVPPDSPPAVTRAQLRRIGAVKDGAAGPGPDAT</sequence>
<feature type="region of interest" description="Disordered" evidence="5">
    <location>
        <begin position="1"/>
        <end position="60"/>
    </location>
</feature>
<feature type="compositionally biased region" description="Pro residues" evidence="5">
    <location>
        <begin position="23"/>
        <end position="32"/>
    </location>
</feature>
<dbReference type="Pfam" id="PF00440">
    <property type="entry name" value="TetR_N"/>
    <property type="match status" value="1"/>
</dbReference>
<dbReference type="SUPFAM" id="SSF48498">
    <property type="entry name" value="Tetracyclin repressor-like, C-terminal domain"/>
    <property type="match status" value="1"/>
</dbReference>
<feature type="compositionally biased region" description="Basic and acidic residues" evidence="5">
    <location>
        <begin position="49"/>
        <end position="60"/>
    </location>
</feature>
<dbReference type="Proteomes" id="UP000734511">
    <property type="component" value="Unassembled WGS sequence"/>
</dbReference>
<evidence type="ECO:0000256" key="1">
    <source>
        <dbReference type="ARBA" id="ARBA00023015"/>
    </source>
</evidence>
<evidence type="ECO:0000256" key="5">
    <source>
        <dbReference type="SAM" id="MobiDB-lite"/>
    </source>
</evidence>
<keyword evidence="3" id="KW-0804">Transcription</keyword>
<dbReference type="Pfam" id="PF21597">
    <property type="entry name" value="TetR_C_43"/>
    <property type="match status" value="1"/>
</dbReference>
<evidence type="ECO:0000256" key="4">
    <source>
        <dbReference type="PROSITE-ProRule" id="PRU00335"/>
    </source>
</evidence>